<dbReference type="PANTHER" id="PTHR31157">
    <property type="entry name" value="SCP DOMAIN-CONTAINING PROTEIN"/>
    <property type="match status" value="1"/>
</dbReference>
<dbReference type="Gene3D" id="3.40.33.10">
    <property type="entry name" value="CAP"/>
    <property type="match status" value="1"/>
</dbReference>
<dbReference type="CDD" id="cd05379">
    <property type="entry name" value="CAP_bacterial"/>
    <property type="match status" value="1"/>
</dbReference>
<feature type="signal peptide" evidence="2">
    <location>
        <begin position="1"/>
        <end position="26"/>
    </location>
</feature>
<protein>
    <submittedName>
        <fullName evidence="4">Cysteine-rich secretory family protein</fullName>
    </submittedName>
</protein>
<dbReference type="OrthoDB" id="68195at2"/>
<keyword evidence="2" id="KW-0732">Signal</keyword>
<proteinExistence type="predicted"/>
<dbReference type="Pfam" id="PF00188">
    <property type="entry name" value="CAP"/>
    <property type="match status" value="1"/>
</dbReference>
<sequence length="323" mass="33512">MRRIVRALACIGGAAAMIAPMSAAQAQTPAVTPNPTPTPTPTATATPGTDAQACKVAVTRLVSSRTAIRGTVERTGCEEPTILRAELRFERFGPDRVVKRAKRTLRADGALNFAVRCTLRTRSFYVVVTDSDGNFAKSEPIRLRCGSTTGFDNRTGAGNNNGAGNGTGNGSNNGNAGTGGSTGGSGNTGGSKAIGTAAEQEVIRLTNQHRQAAGCNPLTPDAALRTAALNHSKLMAQQNRMEHQLPGEPSFVERIKAAGFSPLSSAAENIAAGHPNAAAVVDAWMKSSGHRANILNCNLTHIGVGVAEGSGGKLFWTQNFARH</sequence>
<comment type="caution">
    <text evidence="4">The sequence shown here is derived from an EMBL/GenBank/DDBJ whole genome shotgun (WGS) entry which is preliminary data.</text>
</comment>
<keyword evidence="5" id="KW-1185">Reference proteome</keyword>
<evidence type="ECO:0000256" key="2">
    <source>
        <dbReference type="SAM" id="SignalP"/>
    </source>
</evidence>
<name>A0A543IUF5_9ACTN</name>
<dbReference type="SUPFAM" id="SSF55797">
    <property type="entry name" value="PR-1-like"/>
    <property type="match status" value="1"/>
</dbReference>
<evidence type="ECO:0000313" key="4">
    <source>
        <dbReference type="EMBL" id="TQM74202.1"/>
    </source>
</evidence>
<feature type="domain" description="SCP" evidence="3">
    <location>
        <begin position="204"/>
        <end position="320"/>
    </location>
</feature>
<feature type="compositionally biased region" description="Gly residues" evidence="1">
    <location>
        <begin position="159"/>
        <end position="189"/>
    </location>
</feature>
<dbReference type="PANTHER" id="PTHR31157:SF1">
    <property type="entry name" value="SCP DOMAIN-CONTAINING PROTEIN"/>
    <property type="match status" value="1"/>
</dbReference>
<dbReference type="InterPro" id="IPR035940">
    <property type="entry name" value="CAP_sf"/>
</dbReference>
<organism evidence="4 5">
    <name type="scientific">Thermopolyspora flexuosa</name>
    <dbReference type="NCBI Taxonomy" id="103836"/>
    <lineage>
        <taxon>Bacteria</taxon>
        <taxon>Bacillati</taxon>
        <taxon>Actinomycetota</taxon>
        <taxon>Actinomycetes</taxon>
        <taxon>Streptosporangiales</taxon>
        <taxon>Streptosporangiaceae</taxon>
        <taxon>Thermopolyspora</taxon>
    </lineage>
</organism>
<evidence type="ECO:0000256" key="1">
    <source>
        <dbReference type="SAM" id="MobiDB-lite"/>
    </source>
</evidence>
<evidence type="ECO:0000259" key="3">
    <source>
        <dbReference type="Pfam" id="PF00188"/>
    </source>
</evidence>
<dbReference type="Proteomes" id="UP000319213">
    <property type="component" value="Unassembled WGS sequence"/>
</dbReference>
<gene>
    <name evidence="4" type="ORF">FHX40_0867</name>
</gene>
<dbReference type="EMBL" id="VFPQ01000001">
    <property type="protein sequence ID" value="TQM74202.1"/>
    <property type="molecule type" value="Genomic_DNA"/>
</dbReference>
<reference evidence="4 5" key="1">
    <citation type="submission" date="2019-06" db="EMBL/GenBank/DDBJ databases">
        <title>Sequencing the genomes of 1000 actinobacteria strains.</title>
        <authorList>
            <person name="Klenk H.-P."/>
        </authorList>
    </citation>
    <scope>NUCLEOTIDE SEQUENCE [LARGE SCALE GENOMIC DNA]</scope>
    <source>
        <strain evidence="4 5">DSM 43186</strain>
    </source>
</reference>
<dbReference type="InterPro" id="IPR014044">
    <property type="entry name" value="CAP_dom"/>
</dbReference>
<feature type="region of interest" description="Disordered" evidence="1">
    <location>
        <begin position="28"/>
        <end position="49"/>
    </location>
</feature>
<feature type="region of interest" description="Disordered" evidence="1">
    <location>
        <begin position="146"/>
        <end position="192"/>
    </location>
</feature>
<feature type="chain" id="PRO_5022197052" evidence="2">
    <location>
        <begin position="27"/>
        <end position="323"/>
    </location>
</feature>
<accession>A0A543IUF5</accession>
<dbReference type="AlphaFoldDB" id="A0A543IUF5"/>
<evidence type="ECO:0000313" key="5">
    <source>
        <dbReference type="Proteomes" id="UP000319213"/>
    </source>
</evidence>
<dbReference type="RefSeq" id="WP_142258404.1">
    <property type="nucleotide sequence ID" value="NZ_BMPV01000006.1"/>
</dbReference>